<reference evidence="2 3" key="1">
    <citation type="journal article" date="2021" name="Sci. Rep.">
        <title>The distribution of antibiotic resistance genes in chicken gut microbiota commensals.</title>
        <authorList>
            <person name="Juricova H."/>
            <person name="Matiasovicova J."/>
            <person name="Kubasova T."/>
            <person name="Cejkova D."/>
            <person name="Rychlik I."/>
        </authorList>
    </citation>
    <scope>NUCLEOTIDE SEQUENCE [LARGE SCALE GENOMIC DNA]</scope>
    <source>
        <strain evidence="2 3">An421</strain>
    </source>
</reference>
<organism evidence="2 3">
    <name type="scientific">Caecibacteroides pullorum</name>
    <dbReference type="NCBI Taxonomy" id="2725562"/>
    <lineage>
        <taxon>Bacteria</taxon>
        <taxon>Pseudomonadati</taxon>
        <taxon>Bacteroidota</taxon>
        <taxon>Bacteroidia</taxon>
        <taxon>Bacteroidales</taxon>
        <taxon>Bacteroidaceae</taxon>
        <taxon>Caecibacteroides</taxon>
    </lineage>
</organism>
<gene>
    <name evidence="2" type="ORF">H6D15_05030</name>
</gene>
<keyword evidence="3" id="KW-1185">Reference proteome</keyword>
<comment type="caution">
    <text evidence="2">The sequence shown here is derived from an EMBL/GenBank/DDBJ whole genome shotgun (WGS) entry which is preliminary data.</text>
</comment>
<accession>A0AA40ZT50</accession>
<name>A0AA40ZT50_9BACT</name>
<evidence type="ECO:0000256" key="1">
    <source>
        <dbReference type="SAM" id="Phobius"/>
    </source>
</evidence>
<keyword evidence="1" id="KW-0812">Transmembrane</keyword>
<protein>
    <recommendedName>
        <fullName evidence="4">Holin</fullName>
    </recommendedName>
</protein>
<evidence type="ECO:0000313" key="2">
    <source>
        <dbReference type="EMBL" id="MBM6856970.1"/>
    </source>
</evidence>
<feature type="transmembrane region" description="Helical" evidence="1">
    <location>
        <begin position="12"/>
        <end position="29"/>
    </location>
</feature>
<dbReference type="AlphaFoldDB" id="A0AA40ZT50"/>
<dbReference type="Proteomes" id="UP000698924">
    <property type="component" value="Unassembled WGS sequence"/>
</dbReference>
<keyword evidence="1" id="KW-1133">Transmembrane helix</keyword>
<keyword evidence="1" id="KW-0472">Membrane</keyword>
<proteinExistence type="predicted"/>
<dbReference type="EMBL" id="JACJMO010000004">
    <property type="protein sequence ID" value="MBM6856970.1"/>
    <property type="molecule type" value="Genomic_DNA"/>
</dbReference>
<evidence type="ECO:0008006" key="4">
    <source>
        <dbReference type="Google" id="ProtNLM"/>
    </source>
</evidence>
<feature type="transmembrane region" description="Helical" evidence="1">
    <location>
        <begin position="41"/>
        <end position="60"/>
    </location>
</feature>
<dbReference type="RefSeq" id="WP_204968807.1">
    <property type="nucleotide sequence ID" value="NZ_JAAZTS010000004.1"/>
</dbReference>
<evidence type="ECO:0000313" key="3">
    <source>
        <dbReference type="Proteomes" id="UP000698924"/>
    </source>
</evidence>
<sequence>MKKISLKPWQRYVLVFLLLLAINGFLRWISPGEEWKDGNLLVNLVATAVLTAGFIAGDRVRLKNKKYKDKVEELLKNNE</sequence>